<organism evidence="2 3">
    <name type="scientific">Stylonychia lemnae</name>
    <name type="common">Ciliate</name>
    <dbReference type="NCBI Taxonomy" id="5949"/>
    <lineage>
        <taxon>Eukaryota</taxon>
        <taxon>Sar</taxon>
        <taxon>Alveolata</taxon>
        <taxon>Ciliophora</taxon>
        <taxon>Intramacronucleata</taxon>
        <taxon>Spirotrichea</taxon>
        <taxon>Stichotrichia</taxon>
        <taxon>Sporadotrichida</taxon>
        <taxon>Oxytrichidae</taxon>
        <taxon>Stylonychinae</taxon>
        <taxon>Stylonychia</taxon>
    </lineage>
</organism>
<proteinExistence type="predicted"/>
<evidence type="ECO:0008006" key="4">
    <source>
        <dbReference type="Google" id="ProtNLM"/>
    </source>
</evidence>
<evidence type="ECO:0000256" key="1">
    <source>
        <dbReference type="SAM" id="Coils"/>
    </source>
</evidence>
<dbReference type="AlphaFoldDB" id="A0A077ZX45"/>
<keyword evidence="3" id="KW-1185">Reference proteome</keyword>
<dbReference type="OrthoDB" id="312419at2759"/>
<name>A0A077ZX45_STYLE</name>
<dbReference type="Proteomes" id="UP000039865">
    <property type="component" value="Unassembled WGS sequence"/>
</dbReference>
<evidence type="ECO:0000313" key="3">
    <source>
        <dbReference type="Proteomes" id="UP000039865"/>
    </source>
</evidence>
<feature type="coiled-coil region" evidence="1">
    <location>
        <begin position="107"/>
        <end position="134"/>
    </location>
</feature>
<sequence length="345" mass="40616">MTEISPSIKQQIYAQHTYPSQAHHIVGGLQSSVISGHEKNSQVVINTSTTIVKQQFVEVSTSEQRVSEFAQHVEAANVDFKETIMKKVHTFKLKDTAELNHRIDEMKQDEFLSLEKLNKQYVQLEQKEAHEVDKLKKSKHLLLRSISQWEQIRKRRRAFECWRTYFQKKKKDNNQSDYCEFFYQQGIKARGFKAFKLFAQVAGNRQYEKRVKDRIDLTITHLVEERKNEKDFLEAMIRELEEQYRIELRKKAILKSQCDQAYLRGVSAISMEALKMSHSTLQDYYKGMKMPSYDGNNILEQIMRMRQDTSSQVVTQQVRVVTTETVTRDVRARSDLEQSFGKTQQ</sequence>
<protein>
    <recommendedName>
        <fullName evidence="4">Centrosomal protein POC5</fullName>
    </recommendedName>
</protein>
<evidence type="ECO:0000313" key="2">
    <source>
        <dbReference type="EMBL" id="CDW74491.1"/>
    </source>
</evidence>
<gene>
    <name evidence="2" type="primary">Contig6699.g7165</name>
    <name evidence="2" type="ORF">STYLEM_3471</name>
</gene>
<feature type="coiled-coil region" evidence="1">
    <location>
        <begin position="223"/>
        <end position="257"/>
    </location>
</feature>
<dbReference type="EMBL" id="CCKQ01003371">
    <property type="protein sequence ID" value="CDW74491.1"/>
    <property type="molecule type" value="Genomic_DNA"/>
</dbReference>
<keyword evidence="1" id="KW-0175">Coiled coil</keyword>
<reference evidence="2 3" key="1">
    <citation type="submission" date="2014-06" db="EMBL/GenBank/DDBJ databases">
        <authorList>
            <person name="Swart Estienne"/>
        </authorList>
    </citation>
    <scope>NUCLEOTIDE SEQUENCE [LARGE SCALE GENOMIC DNA]</scope>
    <source>
        <strain evidence="2 3">130c</strain>
    </source>
</reference>
<accession>A0A077ZX45</accession>
<dbReference type="InParanoid" id="A0A077ZX45"/>